<keyword evidence="1" id="KW-1133">Transmembrane helix</keyword>
<accession>A0ABW4DIY6</accession>
<dbReference type="Proteomes" id="UP001597340">
    <property type="component" value="Unassembled WGS sequence"/>
</dbReference>
<name>A0ABW4DIY6_9BACL</name>
<sequence length="70" mass="8013">MGHNYVVVVLPETIIQILLIVLALTGISLSVWQWRNELRRKKAIEGLEAVVTKYEQAYERMFEGAAALNR</sequence>
<protein>
    <submittedName>
        <fullName evidence="2">Uncharacterized protein</fullName>
    </submittedName>
</protein>
<evidence type="ECO:0000313" key="2">
    <source>
        <dbReference type="EMBL" id="MFD1463230.1"/>
    </source>
</evidence>
<dbReference type="EMBL" id="JBHTNZ010000029">
    <property type="protein sequence ID" value="MFD1463230.1"/>
    <property type="molecule type" value="Genomic_DNA"/>
</dbReference>
<keyword evidence="3" id="KW-1185">Reference proteome</keyword>
<feature type="transmembrane region" description="Helical" evidence="1">
    <location>
        <begin position="14"/>
        <end position="32"/>
    </location>
</feature>
<evidence type="ECO:0000313" key="3">
    <source>
        <dbReference type="Proteomes" id="UP001597340"/>
    </source>
</evidence>
<keyword evidence="1" id="KW-0812">Transmembrane</keyword>
<proteinExistence type="predicted"/>
<organism evidence="2 3">
    <name type="scientific">Paenibacillus farraposensis</name>
    <dbReference type="NCBI Taxonomy" id="2807095"/>
    <lineage>
        <taxon>Bacteria</taxon>
        <taxon>Bacillati</taxon>
        <taxon>Bacillota</taxon>
        <taxon>Bacilli</taxon>
        <taxon>Bacillales</taxon>
        <taxon>Paenibacillaceae</taxon>
        <taxon>Paenibacillus</taxon>
    </lineage>
</organism>
<evidence type="ECO:0000256" key="1">
    <source>
        <dbReference type="SAM" id="Phobius"/>
    </source>
</evidence>
<keyword evidence="1" id="KW-0472">Membrane</keyword>
<comment type="caution">
    <text evidence="2">The sequence shown here is derived from an EMBL/GenBank/DDBJ whole genome shotgun (WGS) entry which is preliminary data.</text>
</comment>
<gene>
    <name evidence="2" type="ORF">ACFQ5D_17940</name>
</gene>
<reference evidence="3" key="1">
    <citation type="journal article" date="2019" name="Int. J. Syst. Evol. Microbiol.">
        <title>The Global Catalogue of Microorganisms (GCM) 10K type strain sequencing project: providing services to taxonomists for standard genome sequencing and annotation.</title>
        <authorList>
            <consortium name="The Broad Institute Genomics Platform"/>
            <consortium name="The Broad Institute Genome Sequencing Center for Infectious Disease"/>
            <person name="Wu L."/>
            <person name="Ma J."/>
        </authorList>
    </citation>
    <scope>NUCLEOTIDE SEQUENCE [LARGE SCALE GENOMIC DNA]</scope>
    <source>
        <strain evidence="3">CCM 9147</strain>
    </source>
</reference>